<feature type="transmembrane region" description="Helical" evidence="16">
    <location>
        <begin position="307"/>
        <end position="325"/>
    </location>
</feature>
<keyword evidence="5" id="KW-0679">Respiratory chain</keyword>
<feature type="transmembrane region" description="Helical" evidence="16">
    <location>
        <begin position="446"/>
        <end position="472"/>
    </location>
</feature>
<evidence type="ECO:0000256" key="6">
    <source>
        <dbReference type="ARBA" id="ARBA00022692"/>
    </source>
</evidence>
<feature type="transmembrane region" description="Helical" evidence="16">
    <location>
        <begin position="215"/>
        <end position="239"/>
    </location>
</feature>
<comment type="function">
    <text evidence="16">Core subunit of the mitochondrial membrane respiratory chain NADH dehydrogenase (Complex I) which catalyzes electron transfer from NADH through the respiratory chain, using ubiquinone as an electron acceptor. Essential for the catalytic activity and assembly of complex I.</text>
</comment>
<evidence type="ECO:0000256" key="7">
    <source>
        <dbReference type="ARBA" id="ARBA00022792"/>
    </source>
</evidence>
<proteinExistence type="inferred from homology"/>
<dbReference type="PRINTS" id="PR01435">
    <property type="entry name" value="NPOXDRDTASE5"/>
</dbReference>
<evidence type="ECO:0000256" key="16">
    <source>
        <dbReference type="RuleBase" id="RU003404"/>
    </source>
</evidence>
<keyword evidence="6 16" id="KW-0812">Transmembrane</keyword>
<keyword evidence="4 16" id="KW-0813">Transport</keyword>
<feature type="transmembrane region" description="Helical" evidence="16">
    <location>
        <begin position="331"/>
        <end position="354"/>
    </location>
</feature>
<feature type="transmembrane region" description="Helical" evidence="16">
    <location>
        <begin position="276"/>
        <end position="300"/>
    </location>
</feature>
<dbReference type="GO" id="GO:0005743">
    <property type="term" value="C:mitochondrial inner membrane"/>
    <property type="evidence" value="ECO:0007669"/>
    <property type="project" value="UniProtKB-SubCell"/>
</dbReference>
<dbReference type="PANTHER" id="PTHR42829">
    <property type="entry name" value="NADH-UBIQUINONE OXIDOREDUCTASE CHAIN 5"/>
    <property type="match status" value="1"/>
</dbReference>
<feature type="domain" description="NADH:quinone oxidoreductase/Mrp antiporter transmembrane" evidence="17">
    <location>
        <begin position="130"/>
        <end position="409"/>
    </location>
</feature>
<dbReference type="GO" id="GO:0042773">
    <property type="term" value="P:ATP synthesis coupled electron transport"/>
    <property type="evidence" value="ECO:0007669"/>
    <property type="project" value="InterPro"/>
</dbReference>
<dbReference type="GO" id="GO:0003954">
    <property type="term" value="F:NADH dehydrogenase activity"/>
    <property type="evidence" value="ECO:0007669"/>
    <property type="project" value="TreeGrafter"/>
</dbReference>
<dbReference type="NCBIfam" id="TIGR01974">
    <property type="entry name" value="NDH_I_L"/>
    <property type="match status" value="1"/>
</dbReference>
<sequence length="646" mass="70815">MYLIVILLPFINAFLLGFCGRLIGTIGSGVLSTICMGSCTLITFLLTYEILINDAVVHIEIYKWVESEIFLTHIGLLYDTLSVTMLLVISSISTLVHIYSTSYMTNDPHVPRFLCYLSLFTFLMMVLVTSDNYLQLFIGWEGVGVCSYLLVAFWTTRIQANKAAIKAIVVNRVGDVGVILGIVLIYKTIGTLDFSALEVGFVVRGRIFDSGPDPFVTIGILLLIGCIGKSAQLGLHTWLPDAMEGPTPVSALIHAATMVTAGVFLMIRSFPLFEKAPLALLIITIFGALTAFFAATVGLVQNDLKKVIAYSTCSQLGYMVLIIGIEGSHNVGLFHLVNHAFFKALLFLSAGAVVHSTNTDEQDMRKMGGLIHSIPFTYTMMLIGSFSIMGLPYLTGFYSKDLILELTYSGRNMGISNFLNEQAGCRPQERMGLTGPTGPPSRGSAFAFWLGTFAAFLTAFYSIRLVYITFIISPNSPKESLISSHINIVDKRVLTVLSLLCFGAIFFGFLFQDILIGDIEHPIVPPLIKVSPTLAGVFGISMSLLLYWGFDSIGPLFILPIYSFLGGAWQFNHTINKLIAIPFFNFGHWGTYKTLDRGWLELFGPQGAGSLGTRVSQAISNLQSGVISRYALVLLSFTIIFLSLWG</sequence>
<feature type="domain" description="NADH-Ubiquinone oxidoreductase (complex I) chain 5 N-terminal" evidence="18">
    <location>
        <begin position="64"/>
        <end position="113"/>
    </location>
</feature>
<dbReference type="NCBIfam" id="NF005141">
    <property type="entry name" value="PRK06590.1"/>
    <property type="match status" value="1"/>
</dbReference>
<dbReference type="GO" id="GO:0008137">
    <property type="term" value="F:NADH dehydrogenase (ubiquinone) activity"/>
    <property type="evidence" value="ECO:0007669"/>
    <property type="project" value="UniProtKB-EC"/>
</dbReference>
<evidence type="ECO:0000256" key="12">
    <source>
        <dbReference type="ARBA" id="ARBA00023075"/>
    </source>
</evidence>
<evidence type="ECO:0000256" key="5">
    <source>
        <dbReference type="ARBA" id="ARBA00022660"/>
    </source>
</evidence>
<evidence type="ECO:0000259" key="19">
    <source>
        <dbReference type="Pfam" id="PF06455"/>
    </source>
</evidence>
<evidence type="ECO:0000256" key="14">
    <source>
        <dbReference type="ARBA" id="ARBA00023136"/>
    </source>
</evidence>
<keyword evidence="14 16" id="KW-0472">Membrane</keyword>
<dbReference type="InterPro" id="IPR010934">
    <property type="entry name" value="NADH_DH_su5_C"/>
</dbReference>
<evidence type="ECO:0000256" key="8">
    <source>
        <dbReference type="ARBA" id="ARBA00022967"/>
    </source>
</evidence>
<gene>
    <name evidence="20" type="primary">nad5</name>
</gene>
<dbReference type="GO" id="GO:0015990">
    <property type="term" value="P:electron transport coupled proton transport"/>
    <property type="evidence" value="ECO:0007669"/>
    <property type="project" value="TreeGrafter"/>
</dbReference>
<comment type="catalytic activity">
    <reaction evidence="15 16">
        <text>a ubiquinone + NADH + 5 H(+)(in) = a ubiquinol + NAD(+) + 4 H(+)(out)</text>
        <dbReference type="Rhea" id="RHEA:29091"/>
        <dbReference type="Rhea" id="RHEA-COMP:9565"/>
        <dbReference type="Rhea" id="RHEA-COMP:9566"/>
        <dbReference type="ChEBI" id="CHEBI:15378"/>
        <dbReference type="ChEBI" id="CHEBI:16389"/>
        <dbReference type="ChEBI" id="CHEBI:17976"/>
        <dbReference type="ChEBI" id="CHEBI:57540"/>
        <dbReference type="ChEBI" id="CHEBI:57945"/>
        <dbReference type="EC" id="7.1.1.2"/>
    </reaction>
</comment>
<dbReference type="AlphaFoldDB" id="A2T443"/>
<feature type="transmembrane region" description="Helical" evidence="16">
    <location>
        <begin position="493"/>
        <end position="511"/>
    </location>
</feature>
<dbReference type="PRINTS" id="PR01434">
    <property type="entry name" value="NADHDHGNASE5"/>
</dbReference>
<dbReference type="Pfam" id="PF00662">
    <property type="entry name" value="Proton_antipo_N"/>
    <property type="match status" value="1"/>
</dbReference>
<keyword evidence="12 16" id="KW-0830">Ubiquinone</keyword>
<feature type="transmembrane region" description="Helical" evidence="16">
    <location>
        <begin position="110"/>
        <end position="128"/>
    </location>
</feature>
<evidence type="ECO:0000256" key="11">
    <source>
        <dbReference type="ARBA" id="ARBA00023027"/>
    </source>
</evidence>
<comment type="similarity">
    <text evidence="16">Belongs to the complex I subunit 5 family.</text>
</comment>
<name>A2T443_9METZ</name>
<dbReference type="InterPro" id="IPR003945">
    <property type="entry name" value="NU5C-like"/>
</dbReference>
<evidence type="ECO:0000256" key="4">
    <source>
        <dbReference type="ARBA" id="ARBA00022448"/>
    </source>
</evidence>
<dbReference type="EC" id="7.1.1.2" evidence="2 16"/>
<organism evidence="20">
    <name type="scientific">Placozoan sp. BZ2423</name>
    <dbReference type="NCBI Taxonomy" id="401705"/>
    <lineage>
        <taxon>Eukaryota</taxon>
        <taxon>Metazoa</taxon>
        <taxon>Placozoa</taxon>
    </lineage>
</organism>
<comment type="subcellular location">
    <subcellularLocation>
        <location evidence="1">Mitochondrion inner membrane</location>
        <topology evidence="1">Multi-pass membrane protein</topology>
    </subcellularLocation>
</comment>
<dbReference type="Pfam" id="PF00361">
    <property type="entry name" value="Proton_antipo_M"/>
    <property type="match status" value="1"/>
</dbReference>
<keyword evidence="7" id="KW-0999">Mitochondrion inner membrane</keyword>
<evidence type="ECO:0000256" key="1">
    <source>
        <dbReference type="ARBA" id="ARBA00004448"/>
    </source>
</evidence>
<evidence type="ECO:0000256" key="10">
    <source>
        <dbReference type="ARBA" id="ARBA00022989"/>
    </source>
</evidence>
<evidence type="ECO:0000256" key="9">
    <source>
        <dbReference type="ARBA" id="ARBA00022982"/>
    </source>
</evidence>
<evidence type="ECO:0000256" key="2">
    <source>
        <dbReference type="ARBA" id="ARBA00012944"/>
    </source>
</evidence>
<evidence type="ECO:0000256" key="15">
    <source>
        <dbReference type="ARBA" id="ARBA00049551"/>
    </source>
</evidence>
<dbReference type="PANTHER" id="PTHR42829:SF2">
    <property type="entry name" value="NADH-UBIQUINONE OXIDOREDUCTASE CHAIN 5"/>
    <property type="match status" value="1"/>
</dbReference>
<dbReference type="InterPro" id="IPR018393">
    <property type="entry name" value="NADHpl_OxRdtase_5_subgr"/>
</dbReference>
<keyword evidence="13 16" id="KW-0496">Mitochondrion</keyword>
<feature type="domain" description="NADH dehydrogenase subunit 5 C-terminal" evidence="19">
    <location>
        <begin position="461"/>
        <end position="642"/>
    </location>
</feature>
<dbReference type="InterPro" id="IPR001516">
    <property type="entry name" value="Proton_antipo_N"/>
</dbReference>
<protein>
    <recommendedName>
        <fullName evidence="3 16">NADH-ubiquinone oxidoreductase chain 5</fullName>
        <ecNumber evidence="2 16">7.1.1.2</ecNumber>
    </recommendedName>
</protein>
<evidence type="ECO:0000256" key="13">
    <source>
        <dbReference type="ARBA" id="ARBA00023128"/>
    </source>
</evidence>
<feature type="transmembrane region" description="Helical" evidence="16">
    <location>
        <begin position="375"/>
        <end position="394"/>
    </location>
</feature>
<geneLocation type="mitochondrion" evidence="20"/>
<accession>A2T443</accession>
<feature type="transmembrane region" description="Helical" evidence="16">
    <location>
        <begin position="176"/>
        <end position="203"/>
    </location>
</feature>
<feature type="transmembrane region" description="Helical" evidence="16">
    <location>
        <begin position="251"/>
        <end position="270"/>
    </location>
</feature>
<feature type="transmembrane region" description="Helical" evidence="16">
    <location>
        <begin position="6"/>
        <end position="23"/>
    </location>
</feature>
<feature type="transmembrane region" description="Helical" evidence="16">
    <location>
        <begin position="30"/>
        <end position="51"/>
    </location>
</feature>
<keyword evidence="8" id="KW-1278">Translocase</keyword>
<keyword evidence="11 16" id="KW-0520">NAD</keyword>
<evidence type="ECO:0000259" key="18">
    <source>
        <dbReference type="Pfam" id="PF00662"/>
    </source>
</evidence>
<feature type="transmembrane region" description="Helical" evidence="16">
    <location>
        <begin position="626"/>
        <end position="645"/>
    </location>
</feature>
<keyword evidence="9" id="KW-0249">Electron transport</keyword>
<dbReference type="InterPro" id="IPR001750">
    <property type="entry name" value="ND/Mrp_TM"/>
</dbReference>
<dbReference type="EMBL" id="DQ889458">
    <property type="protein sequence ID" value="ABI53792.1"/>
    <property type="molecule type" value="Genomic_DNA"/>
</dbReference>
<evidence type="ECO:0000313" key="20">
    <source>
        <dbReference type="EMBL" id="ABI53792.1"/>
    </source>
</evidence>
<evidence type="ECO:0000259" key="17">
    <source>
        <dbReference type="Pfam" id="PF00361"/>
    </source>
</evidence>
<reference evidence="20" key="1">
    <citation type="journal article" date="2007" name="PLoS Genet.">
        <title>Comparative Genomics of Large Mitochondria in Placozoans.</title>
        <authorList>
            <person name="Signorovitch A.Y."/>
            <person name="Buss L.W."/>
            <person name="Dellaporta S.L."/>
        </authorList>
    </citation>
    <scope>NUCLEOTIDE SEQUENCE</scope>
    <source>
        <strain evidence="20">BZ2423</strain>
    </source>
</reference>
<evidence type="ECO:0000256" key="3">
    <source>
        <dbReference type="ARBA" id="ARBA00021096"/>
    </source>
</evidence>
<feature type="transmembrane region" description="Helical" evidence="16">
    <location>
        <begin position="134"/>
        <end position="155"/>
    </location>
</feature>
<feature type="transmembrane region" description="Helical" evidence="16">
    <location>
        <begin position="71"/>
        <end position="98"/>
    </location>
</feature>
<dbReference type="Pfam" id="PF06455">
    <property type="entry name" value="NADH5_C"/>
    <property type="match status" value="1"/>
</dbReference>
<keyword evidence="10 16" id="KW-1133">Transmembrane helix</keyword>